<accession>A0A151J6T4</accession>
<gene>
    <name evidence="2" type="ORF">ALC57_08796</name>
</gene>
<organism evidence="2 3">
    <name type="scientific">Trachymyrmex cornetzi</name>
    <dbReference type="NCBI Taxonomy" id="471704"/>
    <lineage>
        <taxon>Eukaryota</taxon>
        <taxon>Metazoa</taxon>
        <taxon>Ecdysozoa</taxon>
        <taxon>Arthropoda</taxon>
        <taxon>Hexapoda</taxon>
        <taxon>Insecta</taxon>
        <taxon>Pterygota</taxon>
        <taxon>Neoptera</taxon>
        <taxon>Endopterygota</taxon>
        <taxon>Hymenoptera</taxon>
        <taxon>Apocrita</taxon>
        <taxon>Aculeata</taxon>
        <taxon>Formicoidea</taxon>
        <taxon>Formicidae</taxon>
        <taxon>Myrmicinae</taxon>
        <taxon>Trachymyrmex</taxon>
    </lineage>
</organism>
<dbReference type="Pfam" id="PF05699">
    <property type="entry name" value="Dimer_Tnp_hAT"/>
    <property type="match status" value="1"/>
</dbReference>
<evidence type="ECO:0000313" key="3">
    <source>
        <dbReference type="Proteomes" id="UP000078492"/>
    </source>
</evidence>
<protein>
    <recommendedName>
        <fullName evidence="1">HAT C-terminal dimerisation domain-containing protein</fullName>
    </recommendedName>
</protein>
<dbReference type="Proteomes" id="UP000078492">
    <property type="component" value="Unassembled WGS sequence"/>
</dbReference>
<name>A0A151J6T4_9HYME</name>
<dbReference type="SUPFAM" id="SSF53098">
    <property type="entry name" value="Ribonuclease H-like"/>
    <property type="match status" value="1"/>
</dbReference>
<evidence type="ECO:0000313" key="2">
    <source>
        <dbReference type="EMBL" id="KYN18890.1"/>
    </source>
</evidence>
<reference evidence="2 3" key="1">
    <citation type="submission" date="2015-09" db="EMBL/GenBank/DDBJ databases">
        <title>Trachymyrmex cornetzi WGS genome.</title>
        <authorList>
            <person name="Nygaard S."/>
            <person name="Hu H."/>
            <person name="Boomsma J."/>
            <person name="Zhang G."/>
        </authorList>
    </citation>
    <scope>NUCLEOTIDE SEQUENCE [LARGE SCALE GENOMIC DNA]</scope>
    <source>
        <strain evidence="2">Tcor2-1</strain>
        <tissue evidence="2">Whole body</tissue>
    </source>
</reference>
<evidence type="ECO:0000259" key="1">
    <source>
        <dbReference type="Pfam" id="PF05699"/>
    </source>
</evidence>
<feature type="domain" description="HAT C-terminal dimerisation" evidence="1">
    <location>
        <begin position="91"/>
        <end position="167"/>
    </location>
</feature>
<dbReference type="EMBL" id="KQ979833">
    <property type="protein sequence ID" value="KYN18890.1"/>
    <property type="molecule type" value="Genomic_DNA"/>
</dbReference>
<dbReference type="InterPro" id="IPR012337">
    <property type="entry name" value="RNaseH-like_sf"/>
</dbReference>
<dbReference type="PANTHER" id="PTHR46880">
    <property type="entry name" value="RAS-ASSOCIATING DOMAIN-CONTAINING PROTEIN"/>
    <property type="match status" value="1"/>
</dbReference>
<dbReference type="InterPro" id="IPR008906">
    <property type="entry name" value="HATC_C_dom"/>
</dbReference>
<dbReference type="PANTHER" id="PTHR46880:SF5">
    <property type="entry name" value="DUF4371 DOMAIN-CONTAINING PROTEIN"/>
    <property type="match status" value="1"/>
</dbReference>
<sequence length="212" mass="25193">MLPSCKLDPLIHDISNYIDTNPYLGYKCENKLNQLKIDNIMSSNDEKIFRERCTKFLYKLYVQLKQKVPDNIKILEKISFFSVHNILKHQKSPIISLLKFWHEVSCYRNANNENPFKDLCNLALTFLVLPFSNAEMERIFSQLNLVKNKVRNKISLNMVNAILTIRYGLRRYDKCCHNYDVDEKTLSIIGTNDSYPQKHENYDFNYFLKNYN</sequence>
<keyword evidence="3" id="KW-1185">Reference proteome</keyword>
<proteinExistence type="predicted"/>
<dbReference type="AlphaFoldDB" id="A0A151J6T4"/>
<dbReference type="GO" id="GO:0046983">
    <property type="term" value="F:protein dimerization activity"/>
    <property type="evidence" value="ECO:0007669"/>
    <property type="project" value="InterPro"/>
</dbReference>